<evidence type="ECO:0000313" key="2">
    <source>
        <dbReference type="EMBL" id="MFJ4083086.1"/>
    </source>
</evidence>
<dbReference type="Proteomes" id="UP001617511">
    <property type="component" value="Unassembled WGS sequence"/>
</dbReference>
<comment type="caution">
    <text evidence="2">The sequence shown here is derived from an EMBL/GenBank/DDBJ whole genome shotgun (WGS) entry which is preliminary data.</text>
</comment>
<reference evidence="2 3" key="1">
    <citation type="submission" date="2024-10" db="EMBL/GenBank/DDBJ databases">
        <title>The Natural Products Discovery Center: Release of the First 8490 Sequenced Strains for Exploring Actinobacteria Biosynthetic Diversity.</title>
        <authorList>
            <person name="Kalkreuter E."/>
            <person name="Kautsar S.A."/>
            <person name="Yang D."/>
            <person name="Bader C.D."/>
            <person name="Teijaro C.N."/>
            <person name="Fluegel L."/>
            <person name="Davis C.M."/>
            <person name="Simpson J.R."/>
            <person name="Lauterbach L."/>
            <person name="Steele A.D."/>
            <person name="Gui C."/>
            <person name="Meng S."/>
            <person name="Li G."/>
            <person name="Viehrig K."/>
            <person name="Ye F."/>
            <person name="Su P."/>
            <person name="Kiefer A.F."/>
            <person name="Nichols A."/>
            <person name="Cepeda A.J."/>
            <person name="Yan W."/>
            <person name="Fan B."/>
            <person name="Jiang Y."/>
            <person name="Adhikari A."/>
            <person name="Zheng C.-J."/>
            <person name="Schuster L."/>
            <person name="Cowan T.M."/>
            <person name="Smanski M.J."/>
            <person name="Chevrette M.G."/>
            <person name="De Carvalho L.P.S."/>
            <person name="Shen B."/>
        </authorList>
    </citation>
    <scope>NUCLEOTIDE SEQUENCE [LARGE SCALE GENOMIC DNA]</scope>
    <source>
        <strain evidence="2 3">NPDC089932</strain>
    </source>
</reference>
<dbReference type="RefSeq" id="WP_402074791.1">
    <property type="nucleotide sequence ID" value="NZ_JBIVGG010000013.1"/>
</dbReference>
<evidence type="ECO:0008006" key="4">
    <source>
        <dbReference type="Google" id="ProtNLM"/>
    </source>
</evidence>
<accession>A0ABW8FLY6</accession>
<dbReference type="EMBL" id="JBIVGG010000013">
    <property type="protein sequence ID" value="MFJ4083086.1"/>
    <property type="molecule type" value="Genomic_DNA"/>
</dbReference>
<protein>
    <recommendedName>
        <fullName evidence="4">PE-PGRS family protein</fullName>
    </recommendedName>
</protein>
<sequence length="462" mass="49134">MRRPVEGEVHVHYGQIYVHSDPDSYGPDLAEAFAGQSAGLCGAATAGALWLSTGLHTGEVGFTVEVHDHAPSLDPSWEDVVEVSFRPVSADSALVEWAGEDSRDLGLDETDYRVRYCATGMDRARAADTRMDDEPQLDRYLLQFWPAAPEPARVLKETSRIAAHWHGYARDLPPPPTPAERAEAERRARLAQETAERERRLARERREWGGRLPGDALRTVGGNVSGLRDFDPDLLHALDAAGPATQRAVALLAARRACEAAGLTALDWVTEALTALDEGRPLPPPFDDDARMWHTLASDPACPDRAVGRAVPPERPPFQDSSSPGTGALSPQEAATLVVGPARVIARKPSPPPAPDPAAAGQSSPPPLPDPAAAGQSSPPPAPDPGRYGLFVSFGPPDPSLRISQPHAALPAVTGAAEPDPLRAAVDAVYAAVVTYGEDWPALLADIGSLCRERPAGSPSRE</sequence>
<feature type="region of interest" description="Disordered" evidence="1">
    <location>
        <begin position="345"/>
        <end position="403"/>
    </location>
</feature>
<evidence type="ECO:0000313" key="3">
    <source>
        <dbReference type="Proteomes" id="UP001617511"/>
    </source>
</evidence>
<proteinExistence type="predicted"/>
<gene>
    <name evidence="2" type="ORF">ACIP2Z_29520</name>
</gene>
<feature type="region of interest" description="Disordered" evidence="1">
    <location>
        <begin position="299"/>
        <end position="333"/>
    </location>
</feature>
<name>A0ABW8FLY6_9ACTN</name>
<feature type="compositionally biased region" description="Basic and acidic residues" evidence="1">
    <location>
        <begin position="180"/>
        <end position="198"/>
    </location>
</feature>
<organism evidence="2 3">
    <name type="scientific">Streptomyces iakyrus</name>
    <dbReference type="NCBI Taxonomy" id="68219"/>
    <lineage>
        <taxon>Bacteria</taxon>
        <taxon>Bacillati</taxon>
        <taxon>Actinomycetota</taxon>
        <taxon>Actinomycetes</taxon>
        <taxon>Kitasatosporales</taxon>
        <taxon>Streptomycetaceae</taxon>
        <taxon>Streptomyces</taxon>
    </lineage>
</organism>
<feature type="region of interest" description="Disordered" evidence="1">
    <location>
        <begin position="167"/>
        <end position="198"/>
    </location>
</feature>
<evidence type="ECO:0000256" key="1">
    <source>
        <dbReference type="SAM" id="MobiDB-lite"/>
    </source>
</evidence>
<keyword evidence="3" id="KW-1185">Reference proteome</keyword>